<dbReference type="Gene3D" id="3.40.50.2300">
    <property type="match status" value="2"/>
</dbReference>
<organism evidence="6 7">
    <name type="scientific">Microlunatus elymi</name>
    <dbReference type="NCBI Taxonomy" id="2596828"/>
    <lineage>
        <taxon>Bacteria</taxon>
        <taxon>Bacillati</taxon>
        <taxon>Actinomycetota</taxon>
        <taxon>Actinomycetes</taxon>
        <taxon>Propionibacteriales</taxon>
        <taxon>Propionibacteriaceae</taxon>
        <taxon>Microlunatus</taxon>
    </lineage>
</organism>
<dbReference type="SUPFAM" id="SSF53822">
    <property type="entry name" value="Periplasmic binding protein-like I"/>
    <property type="match status" value="1"/>
</dbReference>
<feature type="region of interest" description="Disordered" evidence="4">
    <location>
        <begin position="1"/>
        <end position="30"/>
    </location>
</feature>
<dbReference type="Pfam" id="PF00356">
    <property type="entry name" value="LacI"/>
    <property type="match status" value="1"/>
</dbReference>
<dbReference type="AlphaFoldDB" id="A0A516Q2A5"/>
<dbReference type="SUPFAM" id="SSF47413">
    <property type="entry name" value="lambda repressor-like DNA-binding domains"/>
    <property type="match status" value="1"/>
</dbReference>
<dbReference type="PROSITE" id="PS50932">
    <property type="entry name" value="HTH_LACI_2"/>
    <property type="match status" value="1"/>
</dbReference>
<proteinExistence type="predicted"/>
<evidence type="ECO:0000256" key="3">
    <source>
        <dbReference type="ARBA" id="ARBA00023163"/>
    </source>
</evidence>
<protein>
    <submittedName>
        <fullName evidence="6">LacI family transcriptional regulator</fullName>
    </submittedName>
</protein>
<dbReference type="Proteomes" id="UP000319263">
    <property type="component" value="Chromosome"/>
</dbReference>
<dbReference type="EMBL" id="CP041692">
    <property type="protein sequence ID" value="QDP97567.1"/>
    <property type="molecule type" value="Genomic_DNA"/>
</dbReference>
<keyword evidence="2" id="KW-0238">DNA-binding</keyword>
<keyword evidence="7" id="KW-1185">Reference proteome</keyword>
<dbReference type="PANTHER" id="PTHR30146">
    <property type="entry name" value="LACI-RELATED TRANSCRIPTIONAL REPRESSOR"/>
    <property type="match status" value="1"/>
</dbReference>
<dbReference type="PROSITE" id="PS00356">
    <property type="entry name" value="HTH_LACI_1"/>
    <property type="match status" value="1"/>
</dbReference>
<keyword evidence="3" id="KW-0804">Transcription</keyword>
<dbReference type="Gene3D" id="1.10.260.40">
    <property type="entry name" value="lambda repressor-like DNA-binding domains"/>
    <property type="match status" value="1"/>
</dbReference>
<evidence type="ECO:0000313" key="7">
    <source>
        <dbReference type="Proteomes" id="UP000319263"/>
    </source>
</evidence>
<evidence type="ECO:0000313" key="6">
    <source>
        <dbReference type="EMBL" id="QDP97567.1"/>
    </source>
</evidence>
<dbReference type="InterPro" id="IPR010982">
    <property type="entry name" value="Lambda_DNA-bd_dom_sf"/>
</dbReference>
<dbReference type="PANTHER" id="PTHR30146:SF109">
    <property type="entry name" value="HTH-TYPE TRANSCRIPTIONAL REGULATOR GALS"/>
    <property type="match status" value="1"/>
</dbReference>
<gene>
    <name evidence="6" type="ORF">FOE78_18075</name>
</gene>
<sequence>MLRTGPIGESESVTKPHSIVSDHGPVASLQPVVTPDRRAPQRPRAGRRRPTIHDVAREAGVSYGTVSRFLNGGKWVSAEARRSIERAISRTGYTANPHARSLVTGRSGSIAFLLPEPQHVLFEDPNLSILLRGVTQAVSDRQLALILMIASTDAERDRVVEYLAGGHVDGVLLISSHNGDPLLPRLAAADVPVVATGRPGFEESIGTVTADDFAGARSAVDHLLRVGRRRIATITGPQDTSGGTERLRGFRQSLASHDRSEDEALIEYGDWSRDSGSAAMRKLLDRCPDLDAVFAANDLMAAGALTVLRDAGRIVPDDVHLVGFDDTGLAETLDPPLTTVRQPLDRISREMVRLITENADSLPMSVTIPTKLIIRESG</sequence>
<dbReference type="InterPro" id="IPR046335">
    <property type="entry name" value="LacI/GalR-like_sensor"/>
</dbReference>
<evidence type="ECO:0000256" key="1">
    <source>
        <dbReference type="ARBA" id="ARBA00023015"/>
    </source>
</evidence>
<reference evidence="6 7" key="1">
    <citation type="submission" date="2019-07" db="EMBL/GenBank/DDBJ databases">
        <title>Microlunatus dokdonensis sp. nov. isolated from the rhizospheric soil of the wild plant Elymus tsukushiensis.</title>
        <authorList>
            <person name="Ghim S.-Y."/>
            <person name="Hwang Y.-J."/>
            <person name="Son J.-S."/>
            <person name="Shin J.-H."/>
        </authorList>
    </citation>
    <scope>NUCLEOTIDE SEQUENCE [LARGE SCALE GENOMIC DNA]</scope>
    <source>
        <strain evidence="6 7">KUDC0627</strain>
    </source>
</reference>
<dbReference type="GO" id="GO:0000976">
    <property type="term" value="F:transcription cis-regulatory region binding"/>
    <property type="evidence" value="ECO:0007669"/>
    <property type="project" value="TreeGrafter"/>
</dbReference>
<feature type="domain" description="HTH lacI-type" evidence="5">
    <location>
        <begin position="50"/>
        <end position="104"/>
    </location>
</feature>
<keyword evidence="1" id="KW-0805">Transcription regulation</keyword>
<dbReference type="InterPro" id="IPR028082">
    <property type="entry name" value="Peripla_BP_I"/>
</dbReference>
<evidence type="ECO:0000259" key="5">
    <source>
        <dbReference type="PROSITE" id="PS50932"/>
    </source>
</evidence>
<dbReference type="PRINTS" id="PR00036">
    <property type="entry name" value="HTHLACI"/>
</dbReference>
<dbReference type="InterPro" id="IPR000843">
    <property type="entry name" value="HTH_LacI"/>
</dbReference>
<dbReference type="CDD" id="cd01392">
    <property type="entry name" value="HTH_LacI"/>
    <property type="match status" value="1"/>
</dbReference>
<dbReference type="Pfam" id="PF13377">
    <property type="entry name" value="Peripla_BP_3"/>
    <property type="match status" value="1"/>
</dbReference>
<dbReference type="GO" id="GO:0003700">
    <property type="term" value="F:DNA-binding transcription factor activity"/>
    <property type="evidence" value="ECO:0007669"/>
    <property type="project" value="TreeGrafter"/>
</dbReference>
<evidence type="ECO:0000256" key="2">
    <source>
        <dbReference type="ARBA" id="ARBA00023125"/>
    </source>
</evidence>
<evidence type="ECO:0000256" key="4">
    <source>
        <dbReference type="SAM" id="MobiDB-lite"/>
    </source>
</evidence>
<dbReference type="OrthoDB" id="4268837at2"/>
<dbReference type="SMART" id="SM00354">
    <property type="entry name" value="HTH_LACI"/>
    <property type="match status" value="1"/>
</dbReference>
<accession>A0A516Q2A5</accession>
<dbReference type="CDD" id="cd06267">
    <property type="entry name" value="PBP1_LacI_sugar_binding-like"/>
    <property type="match status" value="1"/>
</dbReference>
<dbReference type="KEGG" id="mik:FOE78_18075"/>
<name>A0A516Q2A5_9ACTN</name>